<feature type="domain" description="GST N-terminal" evidence="1">
    <location>
        <begin position="1"/>
        <end position="81"/>
    </location>
</feature>
<dbReference type="AlphaFoldDB" id="A0A949T5F6"/>
<reference evidence="4 6" key="1">
    <citation type="journal article" date="2021" name="Mol. Ecol.">
        <title>Polar bear-adapted Ursidibacter maritimus are remarkably conserved after generations in captivity.</title>
        <authorList>
            <person name="Espinosa-Gongora C."/>
            <person name="Hansen M.J."/>
            <person name="Bertelsen M.F."/>
            <person name="Bojesen A.M."/>
        </authorList>
    </citation>
    <scope>NUCLEOTIDE SEQUENCE</scope>
    <source>
        <strain evidence="4">Pb43105x</strain>
        <strain evidence="3 6">Pb43106</strain>
    </source>
</reference>
<dbReference type="InterPro" id="IPR010987">
    <property type="entry name" value="Glutathione-S-Trfase_C-like"/>
</dbReference>
<keyword evidence="6" id="KW-1185">Reference proteome</keyword>
<dbReference type="EMBL" id="JABUMC010000011">
    <property type="protein sequence ID" value="MBV6546830.1"/>
    <property type="molecule type" value="Genomic_DNA"/>
</dbReference>
<dbReference type="InterPro" id="IPR040079">
    <property type="entry name" value="Glutathione_S-Trfase"/>
</dbReference>
<dbReference type="InterPro" id="IPR036282">
    <property type="entry name" value="Glutathione-S-Trfase_C_sf"/>
</dbReference>
<dbReference type="SUPFAM" id="SSF52833">
    <property type="entry name" value="Thioredoxin-like"/>
    <property type="match status" value="1"/>
</dbReference>
<dbReference type="CDD" id="cd03189">
    <property type="entry name" value="GST_C_GTT1_like"/>
    <property type="match status" value="1"/>
</dbReference>
<dbReference type="InterPro" id="IPR004045">
    <property type="entry name" value="Glutathione_S-Trfase_N"/>
</dbReference>
<dbReference type="Pfam" id="PF02798">
    <property type="entry name" value="GST_N"/>
    <property type="match status" value="1"/>
</dbReference>
<dbReference type="SFLD" id="SFLDS00019">
    <property type="entry name" value="Glutathione_Transferase_(cytos"/>
    <property type="match status" value="1"/>
</dbReference>
<dbReference type="SUPFAM" id="SSF47616">
    <property type="entry name" value="GST C-terminal domain-like"/>
    <property type="match status" value="1"/>
</dbReference>
<evidence type="ECO:0000259" key="1">
    <source>
        <dbReference type="PROSITE" id="PS50404"/>
    </source>
</evidence>
<dbReference type="PROSITE" id="PS50404">
    <property type="entry name" value="GST_NTER"/>
    <property type="match status" value="1"/>
</dbReference>
<dbReference type="SFLD" id="SFLDG00358">
    <property type="entry name" value="Main_(cytGST)"/>
    <property type="match status" value="1"/>
</dbReference>
<feature type="domain" description="GST C-terminal" evidence="2">
    <location>
        <begin position="105"/>
        <end position="220"/>
    </location>
</feature>
<dbReference type="EMBL" id="JABULY010000006">
    <property type="protein sequence ID" value="MBV6532158.1"/>
    <property type="molecule type" value="Genomic_DNA"/>
</dbReference>
<dbReference type="PROSITE" id="PS50405">
    <property type="entry name" value="GST_CTER"/>
    <property type="match status" value="1"/>
</dbReference>
<dbReference type="Proteomes" id="UP001196379">
    <property type="component" value="Unassembled WGS sequence"/>
</dbReference>
<dbReference type="Proteomes" id="UP000732858">
    <property type="component" value="Unassembled WGS sequence"/>
</dbReference>
<evidence type="ECO:0000259" key="2">
    <source>
        <dbReference type="PROSITE" id="PS50405"/>
    </source>
</evidence>
<dbReference type="Pfam" id="PF13410">
    <property type="entry name" value="GST_C_2"/>
    <property type="match status" value="1"/>
</dbReference>
<dbReference type="GeneID" id="65549577"/>
<gene>
    <name evidence="3" type="ORF">HT657_08490</name>
    <name evidence="4" type="ORF">HT672_05970</name>
</gene>
<dbReference type="Gene3D" id="3.40.30.10">
    <property type="entry name" value="Glutaredoxin"/>
    <property type="match status" value="1"/>
</dbReference>
<evidence type="ECO:0000313" key="5">
    <source>
        <dbReference type="Proteomes" id="UP000732858"/>
    </source>
</evidence>
<evidence type="ECO:0000313" key="3">
    <source>
        <dbReference type="EMBL" id="MBV6532158.1"/>
    </source>
</evidence>
<dbReference type="Gene3D" id="1.20.1050.10">
    <property type="match status" value="1"/>
</dbReference>
<dbReference type="RefSeq" id="WP_157403642.1">
    <property type="nucleotide sequence ID" value="NZ_JABULY010000006.1"/>
</dbReference>
<accession>A0A949T5F6</accession>
<dbReference type="PANTHER" id="PTHR44051:SF9">
    <property type="entry name" value="GLUTATHIONE S-TRANSFERASE 1"/>
    <property type="match status" value="1"/>
</dbReference>
<dbReference type="SFLD" id="SFLDG01150">
    <property type="entry name" value="Main.1:_Beta-like"/>
    <property type="match status" value="1"/>
</dbReference>
<sequence length="220" mass="25767">MLTLYALKQSRAYRIIWLLELLELDYKLEIIERDKQTFLAPHSLRSIHPLGKSPLIQDGELVLGESGAIVEYLLNKYDPENRFRITADQPNYPNYLYWLHYAEGSIMPYLIISLILKRIDERKMPFFVKPIARKITNGVRESFLTPQLKLHLDYIEQHLAQKQWFLGEQLSGADIMMGFPLQVLTARGLEGYPNIHAYTQRIRQTASFKRAEEKLGEFKL</sequence>
<evidence type="ECO:0000313" key="6">
    <source>
        <dbReference type="Proteomes" id="UP001196379"/>
    </source>
</evidence>
<proteinExistence type="predicted"/>
<protein>
    <submittedName>
        <fullName evidence="4">Glutathione S-transferase</fullName>
    </submittedName>
</protein>
<evidence type="ECO:0000313" key="4">
    <source>
        <dbReference type="EMBL" id="MBV6546830.1"/>
    </source>
</evidence>
<comment type="caution">
    <text evidence="4">The sequence shown here is derived from an EMBL/GenBank/DDBJ whole genome shotgun (WGS) entry which is preliminary data.</text>
</comment>
<dbReference type="CDD" id="cd03046">
    <property type="entry name" value="GST_N_GTT1_like"/>
    <property type="match status" value="1"/>
</dbReference>
<dbReference type="OrthoDB" id="9810080at2"/>
<organism evidence="4 5">
    <name type="scientific">Ursidibacter maritimus</name>
    <dbReference type="NCBI Taxonomy" id="1331689"/>
    <lineage>
        <taxon>Bacteria</taxon>
        <taxon>Pseudomonadati</taxon>
        <taxon>Pseudomonadota</taxon>
        <taxon>Gammaproteobacteria</taxon>
        <taxon>Pasteurellales</taxon>
        <taxon>Pasteurellaceae</taxon>
        <taxon>Ursidibacter</taxon>
    </lineage>
</organism>
<dbReference type="PANTHER" id="PTHR44051">
    <property type="entry name" value="GLUTATHIONE S-TRANSFERASE-RELATED"/>
    <property type="match status" value="1"/>
</dbReference>
<name>A0A949T5F6_9PAST</name>
<dbReference type="InterPro" id="IPR036249">
    <property type="entry name" value="Thioredoxin-like_sf"/>
</dbReference>